<evidence type="ECO:0000313" key="5">
    <source>
        <dbReference type="EMBL" id="KAH9304294.1"/>
    </source>
</evidence>
<dbReference type="GO" id="GO:0000287">
    <property type="term" value="F:magnesium ion binding"/>
    <property type="evidence" value="ECO:0007669"/>
    <property type="project" value="TreeGrafter"/>
</dbReference>
<dbReference type="Gene3D" id="1.50.10.130">
    <property type="entry name" value="Terpene synthase, N-terminal domain"/>
    <property type="match status" value="1"/>
</dbReference>
<dbReference type="SUPFAM" id="SSF48576">
    <property type="entry name" value="Terpenoid synthases"/>
    <property type="match status" value="1"/>
</dbReference>
<feature type="non-terminal residue" evidence="5">
    <location>
        <position position="446"/>
    </location>
</feature>
<sequence length="446" mass="51703">VSSYLERRETLVKEIGDMLKRVGDGEGEFRPSPYDTAWVARIPAIDDSSAPYFPQTLGWILENQEDDGSWGSDDSYSEFSLADQLLNTLACILALVSWEIGQHNVNKGIHFIRRHMESMKLERLPIDFEIVFPELLNQAQLLKLDLPYHLAWYWNENVIADLNTAALGFRTLRFNGYDVSQEALEKFKDEDGQFFCCFGPGQAHKELPSMLNLYRASELDFPGESILKEARAFTSTYLHEVMKDWEEVKFEENQLFMEASTSRFPSIMLTHNHIATKIIIVVLHLKETPIVQVEYTLKYSWRYNLPRWEARNYIEIYRQGNQSLGCHLGRVYKIPDGYSQKLLELGALDFNILQSEHQTELKLVSTVKNSWSDKYLIILKEERERGEILSSVECYMKDNIGSTSKDALNFINTLVDSYIQELNWEFLKSSDIPTCCKNLYFNVGTR</sequence>
<comment type="caution">
    <text evidence="5">The sequence shown here is derived from an EMBL/GenBank/DDBJ whole genome shotgun (WGS) entry which is preliminary data.</text>
</comment>
<reference evidence="5 7" key="1">
    <citation type="journal article" date="2021" name="Nat. Plants">
        <title>The Taxus genome provides insights into paclitaxel biosynthesis.</title>
        <authorList>
            <person name="Xiong X."/>
            <person name="Gou J."/>
            <person name="Liao Q."/>
            <person name="Li Y."/>
            <person name="Zhou Q."/>
            <person name="Bi G."/>
            <person name="Li C."/>
            <person name="Du R."/>
            <person name="Wang X."/>
            <person name="Sun T."/>
            <person name="Guo L."/>
            <person name="Liang H."/>
            <person name="Lu P."/>
            <person name="Wu Y."/>
            <person name="Zhang Z."/>
            <person name="Ro D.K."/>
            <person name="Shang Y."/>
            <person name="Huang S."/>
            <person name="Yan J."/>
        </authorList>
    </citation>
    <scope>NUCLEOTIDE SEQUENCE [LARGE SCALE GENOMIC DNA]</scope>
    <source>
        <strain evidence="5">Ta-2019</strain>
    </source>
</reference>
<dbReference type="InterPro" id="IPR036965">
    <property type="entry name" value="Terpene_synth_N_sf"/>
</dbReference>
<dbReference type="InterPro" id="IPR050148">
    <property type="entry name" value="Terpene_synthase-like"/>
</dbReference>
<proteinExistence type="predicted"/>
<dbReference type="Pfam" id="PF01397">
    <property type="entry name" value="Terpene_synth"/>
    <property type="match status" value="1"/>
</dbReference>
<dbReference type="SUPFAM" id="SSF48239">
    <property type="entry name" value="Terpenoid cyclases/Protein prenyltransferases"/>
    <property type="match status" value="3"/>
</dbReference>
<dbReference type="EMBL" id="JAHRHJ020000008">
    <property type="protein sequence ID" value="KAH9304294.1"/>
    <property type="molecule type" value="Genomic_DNA"/>
</dbReference>
<evidence type="ECO:0000259" key="4">
    <source>
        <dbReference type="Pfam" id="PF01397"/>
    </source>
</evidence>
<keyword evidence="3" id="KW-0456">Lyase</keyword>
<dbReference type="PANTHER" id="PTHR31739:SF25">
    <property type="entry name" value="(E,E)-GERANYLLINALOOL SYNTHASE"/>
    <property type="match status" value="1"/>
</dbReference>
<accession>A0AA38CXM4</accession>
<comment type="cofactor">
    <cofactor evidence="1">
        <name>Mg(2+)</name>
        <dbReference type="ChEBI" id="CHEBI:18420"/>
    </cofactor>
</comment>
<evidence type="ECO:0000313" key="7">
    <source>
        <dbReference type="Proteomes" id="UP000824469"/>
    </source>
</evidence>
<evidence type="ECO:0000256" key="1">
    <source>
        <dbReference type="ARBA" id="ARBA00001946"/>
    </source>
</evidence>
<evidence type="ECO:0000313" key="6">
    <source>
        <dbReference type="EMBL" id="KAH9319510.1"/>
    </source>
</evidence>
<name>A0AA38CXM4_TAXCH</name>
<keyword evidence="7" id="KW-1185">Reference proteome</keyword>
<feature type="non-terminal residue" evidence="5">
    <location>
        <position position="1"/>
    </location>
</feature>
<dbReference type="AlphaFoldDB" id="A0AA38CXM4"/>
<dbReference type="SFLD" id="SFLDG01014">
    <property type="entry name" value="Terpene_Cyclase_Like_1_N-term"/>
    <property type="match status" value="2"/>
</dbReference>
<dbReference type="InterPro" id="IPR001906">
    <property type="entry name" value="Terpene_synth_N"/>
</dbReference>
<feature type="domain" description="Terpene synthase N-terminal" evidence="4">
    <location>
        <begin position="157"/>
        <end position="245"/>
    </location>
</feature>
<dbReference type="PANTHER" id="PTHR31739">
    <property type="entry name" value="ENT-COPALYL DIPHOSPHATE SYNTHASE, CHLOROPLASTIC"/>
    <property type="match status" value="1"/>
</dbReference>
<dbReference type="GO" id="GO:0016102">
    <property type="term" value="P:diterpenoid biosynthetic process"/>
    <property type="evidence" value="ECO:0007669"/>
    <property type="project" value="TreeGrafter"/>
</dbReference>
<dbReference type="InterPro" id="IPR008930">
    <property type="entry name" value="Terpenoid_cyclase/PrenylTrfase"/>
</dbReference>
<dbReference type="InterPro" id="IPR008949">
    <property type="entry name" value="Isoprenoid_synthase_dom_sf"/>
</dbReference>
<protein>
    <recommendedName>
        <fullName evidence="4">Terpene synthase N-terminal domain-containing protein</fullName>
    </recommendedName>
</protein>
<organism evidence="5 7">
    <name type="scientific">Taxus chinensis</name>
    <name type="common">Chinese yew</name>
    <name type="synonym">Taxus wallichiana var. chinensis</name>
    <dbReference type="NCBI Taxonomy" id="29808"/>
    <lineage>
        <taxon>Eukaryota</taxon>
        <taxon>Viridiplantae</taxon>
        <taxon>Streptophyta</taxon>
        <taxon>Embryophyta</taxon>
        <taxon>Tracheophyta</taxon>
        <taxon>Spermatophyta</taxon>
        <taxon>Pinopsida</taxon>
        <taxon>Pinidae</taxon>
        <taxon>Conifers II</taxon>
        <taxon>Cupressales</taxon>
        <taxon>Taxaceae</taxon>
        <taxon>Taxus</taxon>
    </lineage>
</organism>
<evidence type="ECO:0000256" key="3">
    <source>
        <dbReference type="ARBA" id="ARBA00023239"/>
    </source>
</evidence>
<gene>
    <name evidence="5" type="ORF">KI387_008698</name>
    <name evidence="6" type="ORF">KI387_021279</name>
</gene>
<dbReference type="Proteomes" id="UP000824469">
    <property type="component" value="Unassembled WGS sequence"/>
</dbReference>
<keyword evidence="2" id="KW-0460">Magnesium</keyword>
<evidence type="ECO:0000256" key="2">
    <source>
        <dbReference type="ARBA" id="ARBA00022842"/>
    </source>
</evidence>
<dbReference type="Gene3D" id="1.10.600.10">
    <property type="entry name" value="Farnesyl Diphosphate Synthase"/>
    <property type="match status" value="1"/>
</dbReference>
<dbReference type="GO" id="GO:0010333">
    <property type="term" value="F:terpene synthase activity"/>
    <property type="evidence" value="ECO:0007669"/>
    <property type="project" value="InterPro"/>
</dbReference>
<dbReference type="EMBL" id="JAHRHJ020000004">
    <property type="protein sequence ID" value="KAH9319510.1"/>
    <property type="molecule type" value="Genomic_DNA"/>
</dbReference>